<dbReference type="EC" id="4.1.99.22" evidence="3"/>
<keyword evidence="12" id="KW-0456">Lyase</keyword>
<keyword evidence="6" id="KW-0479">Metal-binding</keyword>
<protein>
    <recommendedName>
        <fullName evidence="3">GTP 3',8-cyclase</fullName>
        <ecNumber evidence="3">4.1.99.22</ecNumber>
    </recommendedName>
</protein>
<keyword evidence="10" id="KW-0342">GTP-binding</keyword>
<dbReference type="InterPro" id="IPR050105">
    <property type="entry name" value="MoCo_biosynth_MoaA/MoaC"/>
</dbReference>
<evidence type="ECO:0000313" key="16">
    <source>
        <dbReference type="Proteomes" id="UP000785679"/>
    </source>
</evidence>
<sequence length="339" mass="39286">MSQCKTTSNQEESALWDNFKRKHDYLRIALVEKCNFRCQYCMPEEGVELSPESKIISRDHINRILQIFTSVGVNKIRLTGGEPLLRKDIYDVIKDIRSYQQIRTIALTTNGSLLPKKIERLKEAGLNQINISLDTLVEAKNQFITRRPEGFKQTMAGIEKAIQLKFDAVKVNVVVMNGLNEDELCDFVEFVRERPIEVRFIEFMPFDANDWKNKKLLPYFEIRKRIQDKYELIRNEDPKTATSKTFSIPGHLGKIGFISSMSDHFCGGCNRLRMTADGNLKICLFDNRELNIRELIDQGMNNEEIIQQIRSHLEKKHFSHGGVDSILQRENRSMIRIGG</sequence>
<dbReference type="SMART" id="SM00729">
    <property type="entry name" value="Elp3"/>
    <property type="match status" value="1"/>
</dbReference>
<evidence type="ECO:0000259" key="14">
    <source>
        <dbReference type="PROSITE" id="PS51918"/>
    </source>
</evidence>
<dbReference type="GO" id="GO:0006777">
    <property type="term" value="P:Mo-molybdopterin cofactor biosynthetic process"/>
    <property type="evidence" value="ECO:0007669"/>
    <property type="project" value="UniProtKB-KW"/>
</dbReference>
<dbReference type="PROSITE" id="PS01305">
    <property type="entry name" value="MOAA_NIFB_PQQE"/>
    <property type="match status" value="1"/>
</dbReference>
<dbReference type="SFLD" id="SFLDG01383">
    <property type="entry name" value="cyclic_pyranopterin_phosphate"/>
    <property type="match status" value="1"/>
</dbReference>
<keyword evidence="11" id="KW-0501">Molybdenum cofactor biosynthesis</keyword>
<dbReference type="SFLD" id="SFLDS00029">
    <property type="entry name" value="Radical_SAM"/>
    <property type="match status" value="1"/>
</dbReference>
<dbReference type="HAMAP" id="MF_01225_B">
    <property type="entry name" value="MoaA_B"/>
    <property type="match status" value="1"/>
</dbReference>
<gene>
    <name evidence="15" type="ORF">FGO68_gene17739</name>
</gene>
<dbReference type="GO" id="GO:0046872">
    <property type="term" value="F:metal ion binding"/>
    <property type="evidence" value="ECO:0007669"/>
    <property type="project" value="UniProtKB-KW"/>
</dbReference>
<comment type="catalytic activity">
    <reaction evidence="13">
        <text>GTP + AH2 + S-adenosyl-L-methionine = (8S)-3',8-cyclo-7,8-dihydroguanosine 5'-triphosphate + 5'-deoxyadenosine + L-methionine + A + H(+)</text>
        <dbReference type="Rhea" id="RHEA:49576"/>
        <dbReference type="ChEBI" id="CHEBI:13193"/>
        <dbReference type="ChEBI" id="CHEBI:15378"/>
        <dbReference type="ChEBI" id="CHEBI:17319"/>
        <dbReference type="ChEBI" id="CHEBI:17499"/>
        <dbReference type="ChEBI" id="CHEBI:37565"/>
        <dbReference type="ChEBI" id="CHEBI:57844"/>
        <dbReference type="ChEBI" id="CHEBI:59789"/>
        <dbReference type="ChEBI" id="CHEBI:131766"/>
        <dbReference type="EC" id="4.1.99.22"/>
    </reaction>
</comment>
<keyword evidence="9" id="KW-0411">Iron-sulfur</keyword>
<proteinExistence type="inferred from homology"/>
<dbReference type="InterPro" id="IPR013785">
    <property type="entry name" value="Aldolase_TIM"/>
</dbReference>
<evidence type="ECO:0000256" key="1">
    <source>
        <dbReference type="ARBA" id="ARBA00001966"/>
    </source>
</evidence>
<dbReference type="InterPro" id="IPR058240">
    <property type="entry name" value="rSAM_sf"/>
</dbReference>
<dbReference type="SFLD" id="SFLDG01386">
    <property type="entry name" value="main_SPASM_domain-containing"/>
    <property type="match status" value="1"/>
</dbReference>
<dbReference type="NCBIfam" id="NF001199">
    <property type="entry name" value="PRK00164.2-1"/>
    <property type="match status" value="1"/>
</dbReference>
<dbReference type="CDD" id="cd21117">
    <property type="entry name" value="Twitch_MoaA"/>
    <property type="match status" value="1"/>
</dbReference>
<evidence type="ECO:0000313" key="15">
    <source>
        <dbReference type="EMBL" id="TNV78172.1"/>
    </source>
</evidence>
<dbReference type="Pfam" id="PF06463">
    <property type="entry name" value="Mob_synth_C"/>
    <property type="match status" value="1"/>
</dbReference>
<dbReference type="NCBIfam" id="TIGR02666">
    <property type="entry name" value="moaA"/>
    <property type="match status" value="1"/>
</dbReference>
<comment type="caution">
    <text evidence="15">The sequence shown here is derived from an EMBL/GenBank/DDBJ whole genome shotgun (WGS) entry which is preliminary data.</text>
</comment>
<evidence type="ECO:0000256" key="11">
    <source>
        <dbReference type="ARBA" id="ARBA00023150"/>
    </source>
</evidence>
<dbReference type="GO" id="GO:0051539">
    <property type="term" value="F:4 iron, 4 sulfur cluster binding"/>
    <property type="evidence" value="ECO:0007669"/>
    <property type="project" value="UniProtKB-KW"/>
</dbReference>
<dbReference type="SFLD" id="SFLDG01067">
    <property type="entry name" value="SPASM/twitch_domain_containing"/>
    <property type="match status" value="1"/>
</dbReference>
<dbReference type="AlphaFoldDB" id="A0A8J8NM95"/>
<evidence type="ECO:0000256" key="2">
    <source>
        <dbReference type="ARBA" id="ARBA00005046"/>
    </source>
</evidence>
<evidence type="ECO:0000256" key="5">
    <source>
        <dbReference type="ARBA" id="ARBA00022691"/>
    </source>
</evidence>
<dbReference type="EMBL" id="RRYP01010767">
    <property type="protein sequence ID" value="TNV78172.1"/>
    <property type="molecule type" value="Genomic_DNA"/>
</dbReference>
<evidence type="ECO:0000256" key="8">
    <source>
        <dbReference type="ARBA" id="ARBA00023004"/>
    </source>
</evidence>
<evidence type="ECO:0000256" key="10">
    <source>
        <dbReference type="ARBA" id="ARBA00023134"/>
    </source>
</evidence>
<dbReference type="InterPro" id="IPR006638">
    <property type="entry name" value="Elp3/MiaA/NifB-like_rSAM"/>
</dbReference>
<reference evidence="15" key="1">
    <citation type="submission" date="2019-06" db="EMBL/GenBank/DDBJ databases">
        <authorList>
            <person name="Zheng W."/>
        </authorList>
    </citation>
    <scope>NUCLEOTIDE SEQUENCE</scope>
    <source>
        <strain evidence="15">QDHG01</strain>
    </source>
</reference>
<evidence type="ECO:0000256" key="4">
    <source>
        <dbReference type="ARBA" id="ARBA00022485"/>
    </source>
</evidence>
<dbReference type="CDD" id="cd01335">
    <property type="entry name" value="Radical_SAM"/>
    <property type="match status" value="1"/>
</dbReference>
<evidence type="ECO:0000256" key="9">
    <source>
        <dbReference type="ARBA" id="ARBA00023014"/>
    </source>
</evidence>
<dbReference type="GO" id="GO:0061799">
    <property type="term" value="F:cyclic pyranopterin monophosphate synthase activity"/>
    <property type="evidence" value="ECO:0007669"/>
    <property type="project" value="TreeGrafter"/>
</dbReference>
<keyword evidence="16" id="KW-1185">Reference proteome</keyword>
<dbReference type="Gene3D" id="3.20.20.70">
    <property type="entry name" value="Aldolase class I"/>
    <property type="match status" value="1"/>
</dbReference>
<dbReference type="InterPro" id="IPR040064">
    <property type="entry name" value="MoaA-like"/>
</dbReference>
<dbReference type="PANTHER" id="PTHR22960:SF0">
    <property type="entry name" value="MOLYBDENUM COFACTOR BIOSYNTHESIS PROTEIN 1"/>
    <property type="match status" value="1"/>
</dbReference>
<dbReference type="InterPro" id="IPR007197">
    <property type="entry name" value="rSAM"/>
</dbReference>
<dbReference type="PROSITE" id="PS51918">
    <property type="entry name" value="RADICAL_SAM"/>
    <property type="match status" value="1"/>
</dbReference>
<dbReference type="Proteomes" id="UP000785679">
    <property type="component" value="Unassembled WGS sequence"/>
</dbReference>
<dbReference type="GO" id="GO:0061798">
    <property type="term" value="F:GTP 3',8'-cyclase activity"/>
    <property type="evidence" value="ECO:0007669"/>
    <property type="project" value="UniProtKB-EC"/>
</dbReference>
<evidence type="ECO:0000256" key="13">
    <source>
        <dbReference type="ARBA" id="ARBA00048697"/>
    </source>
</evidence>
<evidence type="ECO:0000256" key="6">
    <source>
        <dbReference type="ARBA" id="ARBA00022723"/>
    </source>
</evidence>
<dbReference type="InterPro" id="IPR000385">
    <property type="entry name" value="MoaA_NifB_PqqE_Fe-S-bd_CS"/>
</dbReference>
<keyword evidence="7" id="KW-0547">Nucleotide-binding</keyword>
<dbReference type="GO" id="GO:0005525">
    <property type="term" value="F:GTP binding"/>
    <property type="evidence" value="ECO:0007669"/>
    <property type="project" value="UniProtKB-KW"/>
</dbReference>
<comment type="pathway">
    <text evidence="2">Cofactor biosynthesis; molybdopterin biosynthesis.</text>
</comment>
<dbReference type="PANTHER" id="PTHR22960">
    <property type="entry name" value="MOLYBDOPTERIN COFACTOR SYNTHESIS PROTEIN A"/>
    <property type="match status" value="1"/>
</dbReference>
<evidence type="ECO:0000256" key="7">
    <source>
        <dbReference type="ARBA" id="ARBA00022741"/>
    </source>
</evidence>
<dbReference type="SUPFAM" id="SSF102114">
    <property type="entry name" value="Radical SAM enzymes"/>
    <property type="match status" value="1"/>
</dbReference>
<dbReference type="InterPro" id="IPR013483">
    <property type="entry name" value="MoaA"/>
</dbReference>
<keyword evidence="5" id="KW-0949">S-adenosyl-L-methionine</keyword>
<organism evidence="15 16">
    <name type="scientific">Halteria grandinella</name>
    <dbReference type="NCBI Taxonomy" id="5974"/>
    <lineage>
        <taxon>Eukaryota</taxon>
        <taxon>Sar</taxon>
        <taxon>Alveolata</taxon>
        <taxon>Ciliophora</taxon>
        <taxon>Intramacronucleata</taxon>
        <taxon>Spirotrichea</taxon>
        <taxon>Stichotrichia</taxon>
        <taxon>Sporadotrichida</taxon>
        <taxon>Halteriidae</taxon>
        <taxon>Halteria</taxon>
    </lineage>
</organism>
<dbReference type="InterPro" id="IPR010505">
    <property type="entry name" value="MoaA_twitch"/>
</dbReference>
<dbReference type="OrthoDB" id="429626at2759"/>
<keyword evidence="8" id="KW-0408">Iron</keyword>
<evidence type="ECO:0000256" key="3">
    <source>
        <dbReference type="ARBA" id="ARBA00012167"/>
    </source>
</evidence>
<dbReference type="UniPathway" id="UPA00344"/>
<evidence type="ECO:0000256" key="12">
    <source>
        <dbReference type="ARBA" id="ARBA00023239"/>
    </source>
</evidence>
<keyword evidence="4" id="KW-0004">4Fe-4S</keyword>
<accession>A0A8J8NM95</accession>
<comment type="cofactor">
    <cofactor evidence="1">
        <name>[4Fe-4S] cluster</name>
        <dbReference type="ChEBI" id="CHEBI:49883"/>
    </cofactor>
</comment>
<feature type="domain" description="Radical SAM core" evidence="14">
    <location>
        <begin position="18"/>
        <end position="239"/>
    </location>
</feature>
<dbReference type="Pfam" id="PF04055">
    <property type="entry name" value="Radical_SAM"/>
    <property type="match status" value="1"/>
</dbReference>
<name>A0A8J8NM95_HALGN</name>